<evidence type="ECO:0000313" key="3">
    <source>
        <dbReference type="EMBL" id="GGE12598.1"/>
    </source>
</evidence>
<proteinExistence type="inferred from homology"/>
<dbReference type="Gene3D" id="3.40.50.1860">
    <property type="match status" value="2"/>
</dbReference>
<dbReference type="EMBL" id="BMIQ01000005">
    <property type="protein sequence ID" value="GGE12598.1"/>
    <property type="molecule type" value="Genomic_DNA"/>
</dbReference>
<keyword evidence="2" id="KW-0413">Isomerase</keyword>
<accession>A0A917E915</accession>
<organism evidence="3 4">
    <name type="scientific">Aureimonas endophytica</name>
    <dbReference type="NCBI Taxonomy" id="2027858"/>
    <lineage>
        <taxon>Bacteria</taxon>
        <taxon>Pseudomonadati</taxon>
        <taxon>Pseudomonadota</taxon>
        <taxon>Alphaproteobacteria</taxon>
        <taxon>Hyphomicrobiales</taxon>
        <taxon>Aurantimonadaceae</taxon>
        <taxon>Aureimonas</taxon>
    </lineage>
</organism>
<name>A0A917E915_9HYPH</name>
<protein>
    <submittedName>
        <fullName evidence="3">Glutamate racemase</fullName>
    </submittedName>
</protein>
<evidence type="ECO:0000256" key="1">
    <source>
        <dbReference type="ARBA" id="ARBA00007847"/>
    </source>
</evidence>
<dbReference type="GO" id="GO:0047661">
    <property type="term" value="F:amino-acid racemase activity"/>
    <property type="evidence" value="ECO:0007669"/>
    <property type="project" value="InterPro"/>
</dbReference>
<dbReference type="InterPro" id="IPR004380">
    <property type="entry name" value="Asp_race"/>
</dbReference>
<dbReference type="NCBIfam" id="TIGR00035">
    <property type="entry name" value="asp_race"/>
    <property type="match status" value="1"/>
</dbReference>
<dbReference type="PANTHER" id="PTHR21198:SF7">
    <property type="entry name" value="ASPARTATE-GLUTAMATE RACEMASE FAMILY"/>
    <property type="match status" value="1"/>
</dbReference>
<dbReference type="InterPro" id="IPR015942">
    <property type="entry name" value="Asp/Glu/hydantoin_racemase"/>
</dbReference>
<dbReference type="RefSeq" id="WP_188910695.1">
    <property type="nucleotide sequence ID" value="NZ_BMIQ01000005.1"/>
</dbReference>
<gene>
    <name evidence="3" type="ORF">GCM10011390_34690</name>
</gene>
<sequence length="250" mass="26127">MRQANPLIGILGGMGPLATADFLSQFVRLTPAGRDQDHHRCMVHMDPTLPDRSAAILGQGPSPLAGLAAGVAMLDRCEVDLIAIPCNTAHFWLDDLLAITRTPILSIVDAVVADLRHQGLAAGRIGILGTLGTVTSGIYERGFAGTDFEAVTLAERETVLLVDPVVRAVKAGRIDQAMPLLDYAVETLETRGIAAIVLGCTELPLAARSSTSREGTPLVDSTKALAAACVAWAEGRALLPADPARAPKAA</sequence>
<dbReference type="SUPFAM" id="SSF53681">
    <property type="entry name" value="Aspartate/glutamate racemase"/>
    <property type="match status" value="2"/>
</dbReference>
<comment type="caution">
    <text evidence="3">The sequence shown here is derived from an EMBL/GenBank/DDBJ whole genome shotgun (WGS) entry which is preliminary data.</text>
</comment>
<keyword evidence="4" id="KW-1185">Reference proteome</keyword>
<comment type="similarity">
    <text evidence="1">Belongs to the aspartate/glutamate racemases family.</text>
</comment>
<dbReference type="AlphaFoldDB" id="A0A917E915"/>
<reference evidence="3" key="1">
    <citation type="journal article" date="2014" name="Int. J. Syst. Evol. Microbiol.">
        <title>Complete genome sequence of Corynebacterium casei LMG S-19264T (=DSM 44701T), isolated from a smear-ripened cheese.</title>
        <authorList>
            <consortium name="US DOE Joint Genome Institute (JGI-PGF)"/>
            <person name="Walter F."/>
            <person name="Albersmeier A."/>
            <person name="Kalinowski J."/>
            <person name="Ruckert C."/>
        </authorList>
    </citation>
    <scope>NUCLEOTIDE SEQUENCE</scope>
    <source>
        <strain evidence="3">CGMCC 1.15367</strain>
    </source>
</reference>
<evidence type="ECO:0000313" key="4">
    <source>
        <dbReference type="Proteomes" id="UP000644699"/>
    </source>
</evidence>
<dbReference type="Proteomes" id="UP000644699">
    <property type="component" value="Unassembled WGS sequence"/>
</dbReference>
<evidence type="ECO:0000256" key="2">
    <source>
        <dbReference type="ARBA" id="ARBA00023235"/>
    </source>
</evidence>
<dbReference type="PANTHER" id="PTHR21198">
    <property type="entry name" value="GLUTAMATE RACEMASE"/>
    <property type="match status" value="1"/>
</dbReference>
<dbReference type="InterPro" id="IPR001920">
    <property type="entry name" value="Asp/Glu_race"/>
</dbReference>
<reference evidence="3" key="2">
    <citation type="submission" date="2020-09" db="EMBL/GenBank/DDBJ databases">
        <authorList>
            <person name="Sun Q."/>
            <person name="Zhou Y."/>
        </authorList>
    </citation>
    <scope>NUCLEOTIDE SEQUENCE</scope>
    <source>
        <strain evidence="3">CGMCC 1.15367</strain>
    </source>
</reference>
<dbReference type="Pfam" id="PF01177">
    <property type="entry name" value="Asp_Glu_race"/>
    <property type="match status" value="1"/>
</dbReference>